<sequence>MKGWNSLGAQVAVFLLGLNALSVGLNVNLVREPCEGGANIARGCNSRSIDPEYNSLDLAPLQKRNDDEMDVDELGIDDLDRYTITLAQFDASCTKGITRVTQYQERQELGGHDNPNPQAEVQSLFTVAPTQGLLPCPDLIRQFYEFLAPGSLPEAMEPSYQELKYTSRVVFDVGMSAIVQVSVLENHVIVNWGGPRGGWISRDEGYDIFENLYSKILFVSWGVMKSKVRAADQSQNLQVPNYQLFWVTIAELRNPNTIKVLAEVLRRQNLDFDDMFEIYAPEVANQADFALWTALLGTPEIGMVQEMLTGWTYQLNGFRINAIRFHLTAIASSMDPEAIISMSIGPPEPNPQNTEATARISFSVELALKGTSTTLSTYPGGAIFRDSPSWAVRPQYIKVPRNDDSSVSGKGKGLVVENASFQRLAFEWYLHGSFEAGRIGAYISGPEQHLVVDSILPDLNPQNVRDILYQLWDQGIGSNSCLSYITFMRLTPKTVEAVREIFKLKRIELEDRVVLTIWSSKKVMEESKGDWRRQDESWEDEKVGKGVMAELLSKSLEYLAVKGLLSHRLMWSQLGRPILQSIKIGYQQQETGSEQRGSFSILCQLADRVELDPTLHAAPGRRAANRGSDNLGRVLGITESASNTFITTAEGYAGGNIEVTVAAKDAMEALYVKGTRKALRVLLILTDPGSYTYMNDRAWGAVLQRSLKSCGIEFPFGHTQKTQPEVKIRKQRNSPKSLEVIRIYNEIAFLPPEVVAVAGSPDSLYDYIIAFIGGVKAGDKPRGTGKDRQKWEHRKERYKYLAQLRDAPVGGYEYEFLRSFAVGHLVITKFPEPNINGELSILPHVLFLGWVLASNRNHRDRIQMNPIDYISFVRLSSQSTSLLQEAMLFYGMPTVTEWGFHFFLPDSFIKETAPNLQFENAEMDQGIIGIILGTAEILAVQEMIEEYFGHPLLYRRIIEEIYISWKAPDFRLFVVLGKIRPIGGNALVGSSSG</sequence>
<feature type="chain" id="PRO_5043028067" evidence="1">
    <location>
        <begin position="25"/>
        <end position="993"/>
    </location>
</feature>
<protein>
    <submittedName>
        <fullName evidence="2">Uncharacterized protein</fullName>
    </submittedName>
</protein>
<feature type="signal peptide" evidence="1">
    <location>
        <begin position="1"/>
        <end position="24"/>
    </location>
</feature>
<dbReference type="EMBL" id="JAVHJM010000006">
    <property type="protein sequence ID" value="KAK6513098.1"/>
    <property type="molecule type" value="Genomic_DNA"/>
</dbReference>
<keyword evidence="1" id="KW-0732">Signal</keyword>
<gene>
    <name evidence="2" type="ORF">TWF506_009264</name>
</gene>
<proteinExistence type="predicted"/>
<name>A0AAN8NN94_9PEZI</name>
<dbReference type="AlphaFoldDB" id="A0AAN8NN94"/>
<dbReference type="Proteomes" id="UP001307849">
    <property type="component" value="Unassembled WGS sequence"/>
</dbReference>
<accession>A0AAN8NN94</accession>
<reference evidence="2 3" key="1">
    <citation type="submission" date="2019-10" db="EMBL/GenBank/DDBJ databases">
        <authorList>
            <person name="Palmer J.M."/>
        </authorList>
    </citation>
    <scope>NUCLEOTIDE SEQUENCE [LARGE SCALE GENOMIC DNA]</scope>
    <source>
        <strain evidence="2 3">TWF506</strain>
    </source>
</reference>
<comment type="caution">
    <text evidence="2">The sequence shown here is derived from an EMBL/GenBank/DDBJ whole genome shotgun (WGS) entry which is preliminary data.</text>
</comment>
<evidence type="ECO:0000313" key="3">
    <source>
        <dbReference type="Proteomes" id="UP001307849"/>
    </source>
</evidence>
<organism evidence="2 3">
    <name type="scientific">Arthrobotrys conoides</name>
    <dbReference type="NCBI Taxonomy" id="74498"/>
    <lineage>
        <taxon>Eukaryota</taxon>
        <taxon>Fungi</taxon>
        <taxon>Dikarya</taxon>
        <taxon>Ascomycota</taxon>
        <taxon>Pezizomycotina</taxon>
        <taxon>Orbiliomycetes</taxon>
        <taxon>Orbiliales</taxon>
        <taxon>Orbiliaceae</taxon>
        <taxon>Arthrobotrys</taxon>
    </lineage>
</organism>
<evidence type="ECO:0000256" key="1">
    <source>
        <dbReference type="SAM" id="SignalP"/>
    </source>
</evidence>
<evidence type="ECO:0000313" key="2">
    <source>
        <dbReference type="EMBL" id="KAK6513098.1"/>
    </source>
</evidence>
<keyword evidence="3" id="KW-1185">Reference proteome</keyword>